<comment type="caution">
    <text evidence="1">The sequence shown here is derived from an EMBL/GenBank/DDBJ whole genome shotgun (WGS) entry which is preliminary data.</text>
</comment>
<dbReference type="AlphaFoldDB" id="X1PLG6"/>
<protein>
    <submittedName>
        <fullName evidence="1">Uncharacterized protein</fullName>
    </submittedName>
</protein>
<accession>X1PLG6</accession>
<feature type="non-terminal residue" evidence="1">
    <location>
        <position position="1"/>
    </location>
</feature>
<name>X1PLG6_9ZZZZ</name>
<evidence type="ECO:0000313" key="1">
    <source>
        <dbReference type="EMBL" id="GAI57087.1"/>
    </source>
</evidence>
<organism evidence="1">
    <name type="scientific">marine sediment metagenome</name>
    <dbReference type="NCBI Taxonomy" id="412755"/>
    <lineage>
        <taxon>unclassified sequences</taxon>
        <taxon>metagenomes</taxon>
        <taxon>ecological metagenomes</taxon>
    </lineage>
</organism>
<sequence>NPLSGIPVTVTGPDGKPAVMDFSQVLDFRKFMAEERRADESHETRLEVAKGFKDMLGKAGTALGHMAEGEEE</sequence>
<gene>
    <name evidence="1" type="ORF">S06H3_60449</name>
</gene>
<proteinExistence type="predicted"/>
<reference evidence="1" key="1">
    <citation type="journal article" date="2014" name="Front. Microbiol.">
        <title>High frequency of phylogenetically diverse reductive dehalogenase-homologous genes in deep subseafloor sedimentary metagenomes.</title>
        <authorList>
            <person name="Kawai M."/>
            <person name="Futagami T."/>
            <person name="Toyoda A."/>
            <person name="Takaki Y."/>
            <person name="Nishi S."/>
            <person name="Hori S."/>
            <person name="Arai W."/>
            <person name="Tsubouchi T."/>
            <person name="Morono Y."/>
            <person name="Uchiyama I."/>
            <person name="Ito T."/>
            <person name="Fujiyama A."/>
            <person name="Inagaki F."/>
            <person name="Takami H."/>
        </authorList>
    </citation>
    <scope>NUCLEOTIDE SEQUENCE</scope>
    <source>
        <strain evidence="1">Expedition CK06-06</strain>
    </source>
</reference>
<dbReference type="EMBL" id="BARV01039435">
    <property type="protein sequence ID" value="GAI57087.1"/>
    <property type="molecule type" value="Genomic_DNA"/>
</dbReference>